<reference evidence="1 2" key="1">
    <citation type="journal article" date="2016" name="Nat. Commun.">
        <title>Thousands of microbial genomes shed light on interconnected biogeochemical processes in an aquifer system.</title>
        <authorList>
            <person name="Anantharaman K."/>
            <person name="Brown C.T."/>
            <person name="Hug L.A."/>
            <person name="Sharon I."/>
            <person name="Castelle C.J."/>
            <person name="Probst A.J."/>
            <person name="Thomas B.C."/>
            <person name="Singh A."/>
            <person name="Wilkins M.J."/>
            <person name="Karaoz U."/>
            <person name="Brodie E.L."/>
            <person name="Williams K.H."/>
            <person name="Hubbard S.S."/>
            <person name="Banfield J.F."/>
        </authorList>
    </citation>
    <scope>NUCLEOTIDE SEQUENCE [LARGE SCALE GENOMIC DNA]</scope>
</reference>
<comment type="caution">
    <text evidence="1">The sequence shown here is derived from an EMBL/GenBank/DDBJ whole genome shotgun (WGS) entry which is preliminary data.</text>
</comment>
<dbReference type="PANTHER" id="PTHR43861">
    <property type="entry name" value="TRANS-ACONITATE 2-METHYLTRANSFERASE-RELATED"/>
    <property type="match status" value="1"/>
</dbReference>
<proteinExistence type="predicted"/>
<dbReference type="Proteomes" id="UP000176253">
    <property type="component" value="Unassembled WGS sequence"/>
</dbReference>
<dbReference type="EMBL" id="MFJM01000053">
    <property type="protein sequence ID" value="OGG16734.1"/>
    <property type="molecule type" value="Genomic_DNA"/>
</dbReference>
<accession>A0A1F5ZWM7</accession>
<dbReference type="SUPFAM" id="SSF53335">
    <property type="entry name" value="S-adenosyl-L-methionine-dependent methyltransferases"/>
    <property type="match status" value="1"/>
</dbReference>
<evidence type="ECO:0000313" key="1">
    <source>
        <dbReference type="EMBL" id="OGG16734.1"/>
    </source>
</evidence>
<gene>
    <name evidence="1" type="ORF">A3D78_01400</name>
</gene>
<dbReference type="InterPro" id="IPR029063">
    <property type="entry name" value="SAM-dependent_MTases_sf"/>
</dbReference>
<name>A0A1F5ZWM7_9BACT</name>
<dbReference type="Gene3D" id="3.40.50.150">
    <property type="entry name" value="Vaccinia Virus protein VP39"/>
    <property type="match status" value="1"/>
</dbReference>
<dbReference type="CDD" id="cd02440">
    <property type="entry name" value="AdoMet_MTases"/>
    <property type="match status" value="1"/>
</dbReference>
<protein>
    <recommendedName>
        <fullName evidence="3">Methyltransferase type 11 domain-containing protein</fullName>
    </recommendedName>
</protein>
<sequence>MFENEDSHWWFLAKRNFVKSVLPLNKNKINILDVGCGTGGMTEFIKSWGKVTGIEPAKSAYPFLKQRKINFKPDSFERFKTKTKYDLVCFFDVLYHRHIRNDLKAIKKAYQFLKPGGLLIITDCALAFFYGPHDLVMFARQRYSLKELEDKVTKAGFSIKKSSHIYFLVFPMFVLIRFIQKFMPLESISILPRVVNGFLLTICSFEAELLKKINFPIGSSVIILATRK</sequence>
<dbReference type="STRING" id="1798383.A3D78_01400"/>
<organism evidence="1 2">
    <name type="scientific">Candidatus Gottesmanbacteria bacterium RIFCSPHIGHO2_02_FULL_39_14</name>
    <dbReference type="NCBI Taxonomy" id="1798383"/>
    <lineage>
        <taxon>Bacteria</taxon>
        <taxon>Candidatus Gottesmaniibacteriota</taxon>
    </lineage>
</organism>
<dbReference type="Pfam" id="PF13489">
    <property type="entry name" value="Methyltransf_23"/>
    <property type="match status" value="1"/>
</dbReference>
<evidence type="ECO:0000313" key="2">
    <source>
        <dbReference type="Proteomes" id="UP000176253"/>
    </source>
</evidence>
<dbReference type="AlphaFoldDB" id="A0A1F5ZWM7"/>
<evidence type="ECO:0008006" key="3">
    <source>
        <dbReference type="Google" id="ProtNLM"/>
    </source>
</evidence>